<gene>
    <name evidence="1" type="ORF">SAMD00020551_2813</name>
</gene>
<dbReference type="Proteomes" id="UP000031014">
    <property type="component" value="Unassembled WGS sequence"/>
</dbReference>
<dbReference type="AlphaFoldDB" id="A0A0A8X3U2"/>
<organism evidence="1 2">
    <name type="scientific">Mesobacillus selenatarsenatis (strain DSM 18680 / JCM 14380 / FERM P-15431 / SF-1)</name>
    <dbReference type="NCBI Taxonomy" id="1321606"/>
    <lineage>
        <taxon>Bacteria</taxon>
        <taxon>Bacillati</taxon>
        <taxon>Bacillota</taxon>
        <taxon>Bacilli</taxon>
        <taxon>Bacillales</taxon>
        <taxon>Bacillaceae</taxon>
        <taxon>Mesobacillus</taxon>
    </lineage>
</organism>
<dbReference type="OrthoDB" id="2887538at2"/>
<keyword evidence="2" id="KW-1185">Reference proteome</keyword>
<dbReference type="RefSeq" id="WP_041966393.1">
    <property type="nucleotide sequence ID" value="NZ_BASE01000064.1"/>
</dbReference>
<name>A0A0A8X3U2_MESS1</name>
<dbReference type="EMBL" id="BASE01000064">
    <property type="protein sequence ID" value="GAM14660.1"/>
    <property type="molecule type" value="Genomic_DNA"/>
</dbReference>
<sequence>MELQSQKPIHPTIRKCMQHLDVIKADDKTKQIVYMYMESLLRERDMLVASKQEPIESQIHN</sequence>
<evidence type="ECO:0000313" key="1">
    <source>
        <dbReference type="EMBL" id="GAM14660.1"/>
    </source>
</evidence>
<evidence type="ECO:0000313" key="2">
    <source>
        <dbReference type="Proteomes" id="UP000031014"/>
    </source>
</evidence>
<accession>A0A0A8X3U2</accession>
<comment type="caution">
    <text evidence="1">The sequence shown here is derived from an EMBL/GenBank/DDBJ whole genome shotgun (WGS) entry which is preliminary data.</text>
</comment>
<reference evidence="1 2" key="1">
    <citation type="submission" date="2013-06" db="EMBL/GenBank/DDBJ databases">
        <title>Whole genome shotgun sequence of Bacillus selenatarsenatis SF-1.</title>
        <authorList>
            <person name="Kuroda M."/>
            <person name="Sei K."/>
            <person name="Yamashita M."/>
            <person name="Ike M."/>
        </authorList>
    </citation>
    <scope>NUCLEOTIDE SEQUENCE [LARGE SCALE GENOMIC DNA]</scope>
    <source>
        <strain evidence="1 2">SF-1</strain>
    </source>
</reference>
<proteinExistence type="predicted"/>
<protein>
    <submittedName>
        <fullName evidence="1">Uncharacterized protein</fullName>
    </submittedName>
</protein>